<dbReference type="GO" id="GO:0005975">
    <property type="term" value="P:carbohydrate metabolic process"/>
    <property type="evidence" value="ECO:0007669"/>
    <property type="project" value="InterPro"/>
</dbReference>
<dbReference type="InterPro" id="IPR001223">
    <property type="entry name" value="Glyco_hydro18_cat"/>
</dbReference>
<accession>A0A6P7G5S2</accession>
<dbReference type="PROSITE" id="PS51910">
    <property type="entry name" value="GH18_2"/>
    <property type="match status" value="1"/>
</dbReference>
<evidence type="ECO:0000313" key="3">
    <source>
        <dbReference type="RefSeq" id="XP_028144389.1"/>
    </source>
</evidence>
<name>A0A6P7G5S2_DIAVI</name>
<dbReference type="InterPro" id="IPR017853">
    <property type="entry name" value="GH"/>
</dbReference>
<feature type="compositionally biased region" description="Low complexity" evidence="1">
    <location>
        <begin position="63"/>
        <end position="77"/>
    </location>
</feature>
<feature type="domain" description="GH18" evidence="2">
    <location>
        <begin position="1"/>
        <end position="43"/>
    </location>
</feature>
<evidence type="ECO:0000259" key="2">
    <source>
        <dbReference type="PROSITE" id="PS51910"/>
    </source>
</evidence>
<protein>
    <submittedName>
        <fullName evidence="3">Endochitinase-like</fullName>
    </submittedName>
</protein>
<dbReference type="SUPFAM" id="SSF51445">
    <property type="entry name" value="(Trans)glycosidases"/>
    <property type="match status" value="1"/>
</dbReference>
<proteinExistence type="predicted"/>
<feature type="region of interest" description="Disordered" evidence="1">
    <location>
        <begin position="47"/>
        <end position="114"/>
    </location>
</feature>
<reference evidence="3" key="1">
    <citation type="submission" date="2025-08" db="UniProtKB">
        <authorList>
            <consortium name="RefSeq"/>
        </authorList>
    </citation>
    <scope>IDENTIFICATION</scope>
    <source>
        <tissue evidence="3">Whole insect</tissue>
    </source>
</reference>
<dbReference type="InParanoid" id="A0A6P7G5S2"/>
<evidence type="ECO:0000256" key="1">
    <source>
        <dbReference type="SAM" id="MobiDB-lite"/>
    </source>
</evidence>
<dbReference type="AlphaFoldDB" id="A0A6P7G5S2"/>
<gene>
    <name evidence="3" type="primary">LOC114338012</name>
</gene>
<feature type="compositionally biased region" description="Low complexity" evidence="1">
    <location>
        <begin position="99"/>
        <end position="113"/>
    </location>
</feature>
<organism evidence="3">
    <name type="scientific">Diabrotica virgifera virgifera</name>
    <name type="common">western corn rootworm</name>
    <dbReference type="NCBI Taxonomy" id="50390"/>
    <lineage>
        <taxon>Eukaryota</taxon>
        <taxon>Metazoa</taxon>
        <taxon>Ecdysozoa</taxon>
        <taxon>Arthropoda</taxon>
        <taxon>Hexapoda</taxon>
        <taxon>Insecta</taxon>
        <taxon>Pterygota</taxon>
        <taxon>Neoptera</taxon>
        <taxon>Endopterygota</taxon>
        <taxon>Coleoptera</taxon>
        <taxon>Polyphaga</taxon>
        <taxon>Cucujiformia</taxon>
        <taxon>Chrysomeloidea</taxon>
        <taxon>Chrysomelidae</taxon>
        <taxon>Galerucinae</taxon>
        <taxon>Diabroticina</taxon>
        <taxon>Diabroticites</taxon>
        <taxon>Diabrotica</taxon>
    </lineage>
</organism>
<dbReference type="RefSeq" id="XP_028144389.1">
    <property type="nucleotide sequence ID" value="XM_028288588.1"/>
</dbReference>
<dbReference type="Gene3D" id="3.20.20.80">
    <property type="entry name" value="Glycosidases"/>
    <property type="match status" value="1"/>
</dbReference>
<sequence>MNWIKSKGYAGAMTWAIDMDDFHGLCGPTNVLMHILHANMDSYSVPEPHVSTTARPEWDRPKSTTSSSSATVVTSSTPKPPKPTYSSTVPTSQQTTNGAPTQPTAPSSSSYYPEDADNLTECDADFMPHRDCDKVSLQLVFYPCIVKFRKCRRYTLQ</sequence>